<feature type="region of interest" description="Disordered" evidence="1">
    <location>
        <begin position="92"/>
        <end position="125"/>
    </location>
</feature>
<accession>A0A6M8HR10</accession>
<reference evidence="3 4" key="1">
    <citation type="journal article" date="2014" name="World J. Microbiol. Biotechnol.">
        <title>Biodiversity and physiological characteristics of Antarctic and Arctic lichens-associated bacteria.</title>
        <authorList>
            <person name="Lee Y.M."/>
            <person name="Kim E.H."/>
            <person name="Lee H.K."/>
            <person name="Hong S.G."/>
        </authorList>
    </citation>
    <scope>NUCLEOTIDE SEQUENCE [LARGE SCALE GENOMIC DNA]</scope>
    <source>
        <strain evidence="3 4">PAMC 26569</strain>
    </source>
</reference>
<evidence type="ECO:0000256" key="2">
    <source>
        <dbReference type="SAM" id="SignalP"/>
    </source>
</evidence>
<evidence type="ECO:0008006" key="5">
    <source>
        <dbReference type="Google" id="ProtNLM"/>
    </source>
</evidence>
<dbReference type="KEGG" id="lck:HN018_12005"/>
<dbReference type="SUPFAM" id="SSF110087">
    <property type="entry name" value="DR1885-like metal-binding protein"/>
    <property type="match status" value="1"/>
</dbReference>
<proteinExistence type="predicted"/>
<gene>
    <name evidence="3" type="ORF">HN018_12005</name>
</gene>
<dbReference type="AlphaFoldDB" id="A0A6M8HR10"/>
<evidence type="ECO:0000256" key="1">
    <source>
        <dbReference type="SAM" id="MobiDB-lite"/>
    </source>
</evidence>
<protein>
    <recommendedName>
        <fullName evidence="5">Copper chaperone PCu(A)C</fullName>
    </recommendedName>
</protein>
<keyword evidence="2" id="KW-0732">Signal</keyword>
<dbReference type="Proteomes" id="UP000500767">
    <property type="component" value="Chromosome"/>
</dbReference>
<sequence>MNSSRGFTAVTVLFMALAGIGSARAVSQVSGPVQIGPSWGQGDPAHSAAMLNTRIINLGGSPDRLIRVECPAIGRVALRNGTLHGDIQAPTLSQQQAAQARQQDPDTSHTPQNGLDLPPSLHGKSQPVMAQFDLTSATQPMTDGALVPCSLYFAHAGQRIVIFTVGENPAPTDEP</sequence>
<keyword evidence="4" id="KW-1185">Reference proteome</keyword>
<evidence type="ECO:0000313" key="4">
    <source>
        <dbReference type="Proteomes" id="UP000500767"/>
    </source>
</evidence>
<dbReference type="EMBL" id="CP053708">
    <property type="protein sequence ID" value="QKE90661.1"/>
    <property type="molecule type" value="Genomic_DNA"/>
</dbReference>
<dbReference type="InterPro" id="IPR036182">
    <property type="entry name" value="PCuAC_sf"/>
</dbReference>
<organism evidence="3 4">
    <name type="scientific">Lichenicola cladoniae</name>
    <dbReference type="NCBI Taxonomy" id="1484109"/>
    <lineage>
        <taxon>Bacteria</taxon>
        <taxon>Pseudomonadati</taxon>
        <taxon>Pseudomonadota</taxon>
        <taxon>Alphaproteobacteria</taxon>
        <taxon>Acetobacterales</taxon>
        <taxon>Acetobacteraceae</taxon>
        <taxon>Lichenicola</taxon>
    </lineage>
</organism>
<dbReference type="RefSeq" id="WP_171835612.1">
    <property type="nucleotide sequence ID" value="NZ_CP053708.1"/>
</dbReference>
<dbReference type="Gene3D" id="2.60.40.1890">
    <property type="entry name" value="PCu(A)C copper chaperone"/>
    <property type="match status" value="1"/>
</dbReference>
<feature type="chain" id="PRO_5026982829" description="Copper chaperone PCu(A)C" evidence="2">
    <location>
        <begin position="26"/>
        <end position="175"/>
    </location>
</feature>
<evidence type="ECO:0000313" key="3">
    <source>
        <dbReference type="EMBL" id="QKE90661.1"/>
    </source>
</evidence>
<feature type="signal peptide" evidence="2">
    <location>
        <begin position="1"/>
        <end position="25"/>
    </location>
</feature>
<name>A0A6M8HR10_9PROT</name>